<name>A0A2G4F1B0_9CYAN</name>
<reference evidence="4" key="1">
    <citation type="submission" date="2017-10" db="EMBL/GenBank/DDBJ databases">
        <title>Draft genome sequence of the planktic cyanobacteria Tychonema bourrellyi isolated from alpine lentic freshwater.</title>
        <authorList>
            <person name="Tett A."/>
            <person name="Armanini F."/>
            <person name="Asnicar F."/>
            <person name="Boscaini A."/>
            <person name="Pasolli E."/>
            <person name="Zolfo M."/>
            <person name="Donati C."/>
            <person name="Salmaso N."/>
            <person name="Segata N."/>
        </authorList>
    </citation>
    <scope>NUCLEOTIDE SEQUENCE</scope>
    <source>
        <strain evidence="4">FEM_GT703</strain>
    </source>
</reference>
<dbReference type="PROSITE" id="PS00330">
    <property type="entry name" value="HEMOLYSIN_CALCIUM"/>
    <property type="match status" value="1"/>
</dbReference>
<evidence type="ECO:0000256" key="3">
    <source>
        <dbReference type="SAM" id="MobiDB-lite"/>
    </source>
</evidence>
<dbReference type="RefSeq" id="WP_096830185.1">
    <property type="nucleotide sequence ID" value="NZ_NXIB02000048.1"/>
</dbReference>
<keyword evidence="5" id="KW-1185">Reference proteome</keyword>
<dbReference type="PANTHER" id="PTHR38340:SF1">
    <property type="entry name" value="S-LAYER PROTEIN"/>
    <property type="match status" value="1"/>
</dbReference>
<sequence length="779" mass="81591">MPDNLALLDKNDILNGSSAQDQADCGCPFKKAPTVETVSNAQNIQNILGLGSNDTLESSIAPDFLNGNTGNDLISVSADGDIGRSTSQVRIGSLSRDGSAYILTEGSDTFTIPLGLLDTLIGGLRGLGGADSITGSESGDIVYGDEGNDRIEGRGGADLLYGGLGNDFLSGGAGQNGLLGGAGADTLQGGESADGVNGNAGKDVIFGGGGDDFLRGGRGNDIINGQDGNDFLIGDFGNDTLTGGAGQDVFVLRSEATLGSPTFDLITDFQRTIDFIGLSTNLKESDVILESKVQPAGGSAVDIKVAATGALLGTVLGVKPDDLKGRFRPYDVEPDRPEDKVTIDLPEVKKLSDNKFQMEFPASDGSKYTVVFQDDADGRFVESVIFVPNPTTGVRGSTTRMSRDGTRADVTLEGSNETVRVENQPSKEPGKPDQGVISRRLKDGQIIDTVTFPLPMEPPPVSTPKPPVTPPPVTPPTVGQPDFAKACQSFQEFCNKVEKLSKVIDTVALGLATGGLVFPPLELAAGAAEAVAISLKVVKYTCIVLTGSDIDLGLSAISDLFGQVVKRSGDLKKAVQPDYKRINEVTYSAAGLINSFRKKEPTASKEDLLPQFRKFLAEKYNFPFDACDKPATTPAPAPTCLPGGGSIFKAEVIPSVLNYGQAAEVKITYCDSQNKLNNILVELSTRSGKQTKNIPISSPSGTVSFEIRNKPNAFGDCDDLGFAATGRPGISGSLVITGIRDNANGFASFGALPDFFLTGGLTQIPTQFDSRKVCDAELV</sequence>
<dbReference type="GO" id="GO:0005509">
    <property type="term" value="F:calcium ion binding"/>
    <property type="evidence" value="ECO:0007669"/>
    <property type="project" value="InterPro"/>
</dbReference>
<comment type="subcellular location">
    <subcellularLocation>
        <location evidence="1">Secreted</location>
    </subcellularLocation>
</comment>
<feature type="region of interest" description="Disordered" evidence="3">
    <location>
        <begin position="453"/>
        <end position="476"/>
    </location>
</feature>
<evidence type="ECO:0000313" key="5">
    <source>
        <dbReference type="Proteomes" id="UP000226442"/>
    </source>
</evidence>
<dbReference type="Gene3D" id="2.150.10.10">
    <property type="entry name" value="Serralysin-like metalloprotease, C-terminal"/>
    <property type="match status" value="2"/>
</dbReference>
<dbReference type="GO" id="GO:0005576">
    <property type="term" value="C:extracellular region"/>
    <property type="evidence" value="ECO:0007669"/>
    <property type="project" value="UniProtKB-SubCell"/>
</dbReference>
<dbReference type="SUPFAM" id="SSF51120">
    <property type="entry name" value="beta-Roll"/>
    <property type="match status" value="2"/>
</dbReference>
<protein>
    <recommendedName>
        <fullName evidence="6">Calcium-binding protein</fullName>
    </recommendedName>
</protein>
<dbReference type="Proteomes" id="UP000226442">
    <property type="component" value="Unassembled WGS sequence"/>
</dbReference>
<keyword evidence="2" id="KW-0964">Secreted</keyword>
<proteinExistence type="predicted"/>
<organism evidence="4 5">
    <name type="scientific">Tychonema bourrellyi FEM_GT703</name>
    <dbReference type="NCBI Taxonomy" id="2040638"/>
    <lineage>
        <taxon>Bacteria</taxon>
        <taxon>Bacillati</taxon>
        <taxon>Cyanobacteriota</taxon>
        <taxon>Cyanophyceae</taxon>
        <taxon>Oscillatoriophycideae</taxon>
        <taxon>Oscillatoriales</taxon>
        <taxon>Microcoleaceae</taxon>
        <taxon>Tychonema</taxon>
    </lineage>
</organism>
<dbReference type="AlphaFoldDB" id="A0A2G4F1B0"/>
<dbReference type="InterPro" id="IPR001343">
    <property type="entry name" value="Hemolysn_Ca-bd"/>
</dbReference>
<dbReference type="InterPro" id="IPR018511">
    <property type="entry name" value="Hemolysin-typ_Ca-bd_CS"/>
</dbReference>
<evidence type="ECO:0000256" key="2">
    <source>
        <dbReference type="ARBA" id="ARBA00022525"/>
    </source>
</evidence>
<feature type="compositionally biased region" description="Polar residues" evidence="3">
    <location>
        <begin position="416"/>
        <end position="426"/>
    </location>
</feature>
<dbReference type="EMBL" id="NXIB02000048">
    <property type="protein sequence ID" value="PHX55564.1"/>
    <property type="molecule type" value="Genomic_DNA"/>
</dbReference>
<accession>A0A2G4F1B0</accession>
<gene>
    <name evidence="4" type="ORF">CP500_010050</name>
</gene>
<dbReference type="PRINTS" id="PR00313">
    <property type="entry name" value="CABNDNGRPT"/>
</dbReference>
<dbReference type="OrthoDB" id="437634at2"/>
<dbReference type="PANTHER" id="PTHR38340">
    <property type="entry name" value="S-LAYER PROTEIN"/>
    <property type="match status" value="1"/>
</dbReference>
<feature type="region of interest" description="Disordered" evidence="3">
    <location>
        <begin position="416"/>
        <end position="438"/>
    </location>
</feature>
<comment type="caution">
    <text evidence="4">The sequence shown here is derived from an EMBL/GenBank/DDBJ whole genome shotgun (WGS) entry which is preliminary data.</text>
</comment>
<evidence type="ECO:0008006" key="6">
    <source>
        <dbReference type="Google" id="ProtNLM"/>
    </source>
</evidence>
<dbReference type="Pfam" id="PF00353">
    <property type="entry name" value="HemolysinCabind"/>
    <property type="match status" value="4"/>
</dbReference>
<dbReference type="InterPro" id="IPR050557">
    <property type="entry name" value="RTX_toxin/Mannuronan_C5-epim"/>
</dbReference>
<evidence type="ECO:0000256" key="1">
    <source>
        <dbReference type="ARBA" id="ARBA00004613"/>
    </source>
</evidence>
<evidence type="ECO:0000313" key="4">
    <source>
        <dbReference type="EMBL" id="PHX55564.1"/>
    </source>
</evidence>
<dbReference type="InterPro" id="IPR011049">
    <property type="entry name" value="Serralysin-like_metalloprot_C"/>
</dbReference>
<feature type="compositionally biased region" description="Pro residues" evidence="3">
    <location>
        <begin position="455"/>
        <end position="475"/>
    </location>
</feature>